<dbReference type="Proteomes" id="UP001519271">
    <property type="component" value="Unassembled WGS sequence"/>
</dbReference>
<dbReference type="RefSeq" id="WP_209461108.1">
    <property type="nucleotide sequence ID" value="NZ_JAGGKC010000054.1"/>
</dbReference>
<protein>
    <submittedName>
        <fullName evidence="1">Uncharacterized protein</fullName>
    </submittedName>
</protein>
<accession>A0ABS4G9K6</accession>
<comment type="caution">
    <text evidence="1">The sequence shown here is derived from an EMBL/GenBank/DDBJ whole genome shotgun (WGS) entry which is preliminary data.</text>
</comment>
<organism evidence="1 2">
    <name type="scientific">Youngiibacter multivorans</name>
    <dbReference type="NCBI Taxonomy" id="937251"/>
    <lineage>
        <taxon>Bacteria</taxon>
        <taxon>Bacillati</taxon>
        <taxon>Bacillota</taxon>
        <taxon>Clostridia</taxon>
        <taxon>Eubacteriales</taxon>
        <taxon>Clostridiaceae</taxon>
        <taxon>Youngiibacter</taxon>
    </lineage>
</organism>
<proteinExistence type="predicted"/>
<evidence type="ECO:0000313" key="1">
    <source>
        <dbReference type="EMBL" id="MBP1920960.1"/>
    </source>
</evidence>
<gene>
    <name evidence="1" type="ORF">J2Z34_003482</name>
</gene>
<name>A0ABS4G9K6_9CLOT</name>
<sequence length="67" mass="7700">MNMKPRCECRTELRLEIGYTCADWKTKAGRGSGYDYEIALVCPKCGTVYHLGNIKHEEDFSKAIERL</sequence>
<evidence type="ECO:0000313" key="2">
    <source>
        <dbReference type="Proteomes" id="UP001519271"/>
    </source>
</evidence>
<reference evidence="1 2" key="1">
    <citation type="submission" date="2021-03" db="EMBL/GenBank/DDBJ databases">
        <title>Genomic Encyclopedia of Type Strains, Phase IV (KMG-IV): sequencing the most valuable type-strain genomes for metagenomic binning, comparative biology and taxonomic classification.</title>
        <authorList>
            <person name="Goeker M."/>
        </authorList>
    </citation>
    <scope>NUCLEOTIDE SEQUENCE [LARGE SCALE GENOMIC DNA]</scope>
    <source>
        <strain evidence="1 2">DSM 6139</strain>
    </source>
</reference>
<dbReference type="EMBL" id="JAGGKC010000054">
    <property type="protein sequence ID" value="MBP1920960.1"/>
    <property type="molecule type" value="Genomic_DNA"/>
</dbReference>
<keyword evidence="2" id="KW-1185">Reference proteome</keyword>